<sequence>MKIYLVAYAAAAAAFLAADAIWLGFVAREFYRVQLGELMAPDPNLVAAAAFYLLYVVGVVYFAISPALASGQWTTALVSGALFGLVAYGTYDLTNLAVTRGFPMTMAIVDMTWGAILTAFAATVGFFAAKAFG</sequence>
<dbReference type="AlphaFoldDB" id="A0A9E6RAP0"/>
<proteinExistence type="predicted"/>
<reference evidence="2" key="1">
    <citation type="submission" date="2021-08" db="EMBL/GenBank/DDBJ databases">
        <authorList>
            <person name="Zhang H."/>
            <person name="Xu M."/>
            <person name="Yu Z."/>
            <person name="Yang L."/>
            <person name="Cai Y."/>
        </authorList>
    </citation>
    <scope>NUCLEOTIDE SEQUENCE</scope>
    <source>
        <strain evidence="2">CHL1</strain>
    </source>
</reference>
<dbReference type="RefSeq" id="WP_261403878.1">
    <property type="nucleotide sequence ID" value="NZ_CP081869.1"/>
</dbReference>
<gene>
    <name evidence="2" type="ORF">K6K41_03075</name>
</gene>
<dbReference type="EMBL" id="CP081869">
    <property type="protein sequence ID" value="QZO00702.1"/>
    <property type="molecule type" value="Genomic_DNA"/>
</dbReference>
<keyword evidence="3" id="KW-1185">Reference proteome</keyword>
<dbReference type="Proteomes" id="UP000825701">
    <property type="component" value="Chromosome"/>
</dbReference>
<name>A0A9E6RAP0_9HYPH</name>
<keyword evidence="1" id="KW-0472">Membrane</keyword>
<keyword evidence="1" id="KW-1133">Transmembrane helix</keyword>
<feature type="transmembrane region" description="Helical" evidence="1">
    <location>
        <begin position="44"/>
        <end position="64"/>
    </location>
</feature>
<protein>
    <submittedName>
        <fullName evidence="2">DUF2177 family protein</fullName>
    </submittedName>
</protein>
<dbReference type="InterPro" id="IPR018687">
    <property type="entry name" value="DUF2177_membr"/>
</dbReference>
<evidence type="ECO:0000256" key="1">
    <source>
        <dbReference type="SAM" id="Phobius"/>
    </source>
</evidence>
<keyword evidence="1" id="KW-0812">Transmembrane</keyword>
<feature type="transmembrane region" description="Helical" evidence="1">
    <location>
        <begin position="73"/>
        <end position="91"/>
    </location>
</feature>
<dbReference type="Pfam" id="PF09945">
    <property type="entry name" value="DUF2177"/>
    <property type="match status" value="1"/>
</dbReference>
<feature type="transmembrane region" description="Helical" evidence="1">
    <location>
        <begin position="111"/>
        <end position="129"/>
    </location>
</feature>
<evidence type="ECO:0000313" key="2">
    <source>
        <dbReference type="EMBL" id="QZO00702.1"/>
    </source>
</evidence>
<accession>A0A9E6RAP0</accession>
<organism evidence="2 3">
    <name type="scientific">Chenggangzhangella methanolivorans</name>
    <dbReference type="NCBI Taxonomy" id="1437009"/>
    <lineage>
        <taxon>Bacteria</taxon>
        <taxon>Pseudomonadati</taxon>
        <taxon>Pseudomonadota</taxon>
        <taxon>Alphaproteobacteria</taxon>
        <taxon>Hyphomicrobiales</taxon>
        <taxon>Methylopilaceae</taxon>
        <taxon>Chenggangzhangella</taxon>
    </lineage>
</organism>
<evidence type="ECO:0000313" key="3">
    <source>
        <dbReference type="Proteomes" id="UP000825701"/>
    </source>
</evidence>
<dbReference type="KEGG" id="cmet:K6K41_03075"/>